<organism evidence="1">
    <name type="scientific">Pseudomonas peradeniyensis</name>
    <dbReference type="NCBI Taxonomy" id="2745488"/>
    <lineage>
        <taxon>Bacteria</taxon>
        <taxon>Pseudomonadati</taxon>
        <taxon>Pseudomonadota</taxon>
        <taxon>Gammaproteobacteria</taxon>
        <taxon>Pseudomonadales</taxon>
        <taxon>Pseudomonadaceae</taxon>
        <taxon>Pseudomonas</taxon>
    </lineage>
</organism>
<accession>A0A923G674</accession>
<evidence type="ECO:0008006" key="2">
    <source>
        <dbReference type="Google" id="ProtNLM"/>
    </source>
</evidence>
<comment type="caution">
    <text evidence="1">The sequence shown here is derived from an EMBL/GenBank/DDBJ whole genome shotgun (WGS) entry which is preliminary data.</text>
</comment>
<dbReference type="RefSeq" id="WP_186732146.1">
    <property type="nucleotide sequence ID" value="NZ_JABWRJ020000003.1"/>
</dbReference>
<proteinExistence type="predicted"/>
<reference evidence="1" key="2">
    <citation type="submission" date="2020-07" db="EMBL/GenBank/DDBJ databases">
        <authorList>
            <person name="Lood C."/>
            <person name="Girard L."/>
        </authorList>
    </citation>
    <scope>NUCLEOTIDE SEQUENCE</scope>
    <source>
        <strain evidence="1">BW13M1</strain>
    </source>
</reference>
<evidence type="ECO:0000313" key="1">
    <source>
        <dbReference type="EMBL" id="MBC3444898.1"/>
    </source>
</evidence>
<dbReference type="AlphaFoldDB" id="A0A923G674"/>
<dbReference type="EMBL" id="JABWRJ010000003">
    <property type="protein sequence ID" value="MBC3444898.1"/>
    <property type="molecule type" value="Genomic_DNA"/>
</dbReference>
<gene>
    <name evidence="1" type="ORF">HU751_03885</name>
</gene>
<protein>
    <recommendedName>
        <fullName evidence="2">Lipoprotein</fullName>
    </recommendedName>
</protein>
<sequence length="222" mass="24605">MKKIIGLALVAAALQGCSFYEKTNILNEAETAKYDPATTARFRAFTSPEITGSYQANATCEQYRPLETKEGHSLTVTFKDRTSTKQYMLWRRVDLLGMVEEDYINRTIGIPASTTTEELKNDRVGYNEHVIPAGKPIVLSLGYHAVSDQGKAWCYPKPVYLVPQAGKDYEVRYITVNESFMSSSCKVSVSELTGNGPVKTPQPVRIGVCVPDKGYLYKSVGP</sequence>
<dbReference type="PROSITE" id="PS51257">
    <property type="entry name" value="PROKAR_LIPOPROTEIN"/>
    <property type="match status" value="1"/>
</dbReference>
<reference evidence="1" key="1">
    <citation type="journal article" date="2020" name="Microorganisms">
        <title>Reliable Identification of Environmental Pseudomonas Isolates Using the rpoD Gene.</title>
        <authorList>
            <consortium name="The Broad Institute Genome Sequencing Platform"/>
            <person name="Girard L."/>
            <person name="Lood C."/>
            <person name="Rokni-Zadeh H."/>
            <person name="van Noort V."/>
            <person name="Lavigne R."/>
            <person name="De Mot R."/>
        </authorList>
    </citation>
    <scope>NUCLEOTIDE SEQUENCE</scope>
    <source>
        <strain evidence="1">BW13M1</strain>
    </source>
</reference>
<name>A0A923G674_9PSED</name>